<accession>A0AAN6SF07</accession>
<feature type="domain" description="DUF1996" evidence="1">
    <location>
        <begin position="15"/>
        <end position="46"/>
    </location>
</feature>
<dbReference type="AlphaFoldDB" id="A0AAN6SF07"/>
<name>A0AAN6SF07_9PEZI</name>
<proteinExistence type="predicted"/>
<dbReference type="Pfam" id="PF09362">
    <property type="entry name" value="DUF1996"/>
    <property type="match status" value="1"/>
</dbReference>
<comment type="caution">
    <text evidence="2">The sequence shown here is derived from an EMBL/GenBank/DDBJ whole genome shotgun (WGS) entry which is preliminary data.</text>
</comment>
<reference evidence="2" key="2">
    <citation type="submission" date="2023-06" db="EMBL/GenBank/DDBJ databases">
        <authorList>
            <consortium name="Lawrence Berkeley National Laboratory"/>
            <person name="Mondo S.J."/>
            <person name="Hensen N."/>
            <person name="Bonometti L."/>
            <person name="Westerberg I."/>
            <person name="Brannstrom I.O."/>
            <person name="Guillou S."/>
            <person name="Cros-Aarteil S."/>
            <person name="Calhoun S."/>
            <person name="Haridas S."/>
            <person name="Kuo A."/>
            <person name="Pangilinan J."/>
            <person name="Riley R."/>
            <person name="Labutti K."/>
            <person name="Andreopoulos B."/>
            <person name="Lipzen A."/>
            <person name="Chen C."/>
            <person name="Yanf M."/>
            <person name="Daum C."/>
            <person name="Ng V."/>
            <person name="Clum A."/>
            <person name="Steindorff A."/>
            <person name="Ohm R."/>
            <person name="Martin F."/>
            <person name="Silar P."/>
            <person name="Natvig D."/>
            <person name="Lalanne C."/>
            <person name="Gautier V."/>
            <person name="Ament-Velasquez S.L."/>
            <person name="Kruys A."/>
            <person name="Hutchinson M.I."/>
            <person name="Powell A.J."/>
            <person name="Barry K."/>
            <person name="Miller A.N."/>
            <person name="Grigoriev I.V."/>
            <person name="Debuchy R."/>
            <person name="Gladieux P."/>
            <person name="Thoren M.H."/>
            <person name="Johannesson H."/>
        </authorList>
    </citation>
    <scope>NUCLEOTIDE SEQUENCE</scope>
    <source>
        <strain evidence="2">CBS 626.80</strain>
    </source>
</reference>
<keyword evidence="3" id="KW-1185">Reference proteome</keyword>
<gene>
    <name evidence="2" type="ORF">QBC32DRAFT_346129</name>
</gene>
<sequence length="117" mass="12771">MLRFACSQLVIDRVDPLVNPGLRYTPHLHQIVGGNSFDLTMDPNSHDLAWPASRPARRAASPRICPTSGRPSCSSRLRTVATTACPRSVTAVLRAHSSRVVLMCIISLAARLLLLSR</sequence>
<evidence type="ECO:0000313" key="3">
    <source>
        <dbReference type="Proteomes" id="UP001303222"/>
    </source>
</evidence>
<protein>
    <recommendedName>
        <fullName evidence="1">DUF1996 domain-containing protein</fullName>
    </recommendedName>
</protein>
<reference evidence="2" key="1">
    <citation type="journal article" date="2023" name="Mol. Phylogenet. Evol.">
        <title>Genome-scale phylogeny and comparative genomics of the fungal order Sordariales.</title>
        <authorList>
            <person name="Hensen N."/>
            <person name="Bonometti L."/>
            <person name="Westerberg I."/>
            <person name="Brannstrom I.O."/>
            <person name="Guillou S."/>
            <person name="Cros-Aarteil S."/>
            <person name="Calhoun S."/>
            <person name="Haridas S."/>
            <person name="Kuo A."/>
            <person name="Mondo S."/>
            <person name="Pangilinan J."/>
            <person name="Riley R."/>
            <person name="LaButti K."/>
            <person name="Andreopoulos B."/>
            <person name="Lipzen A."/>
            <person name="Chen C."/>
            <person name="Yan M."/>
            <person name="Daum C."/>
            <person name="Ng V."/>
            <person name="Clum A."/>
            <person name="Steindorff A."/>
            <person name="Ohm R.A."/>
            <person name="Martin F."/>
            <person name="Silar P."/>
            <person name="Natvig D.O."/>
            <person name="Lalanne C."/>
            <person name="Gautier V."/>
            <person name="Ament-Velasquez S.L."/>
            <person name="Kruys A."/>
            <person name="Hutchinson M.I."/>
            <person name="Powell A.J."/>
            <person name="Barry K."/>
            <person name="Miller A.N."/>
            <person name="Grigoriev I.V."/>
            <person name="Debuchy R."/>
            <person name="Gladieux P."/>
            <person name="Hiltunen Thoren M."/>
            <person name="Johannesson H."/>
        </authorList>
    </citation>
    <scope>NUCLEOTIDE SEQUENCE</scope>
    <source>
        <strain evidence="2">CBS 626.80</strain>
    </source>
</reference>
<dbReference type="InterPro" id="IPR018535">
    <property type="entry name" value="DUF1996"/>
</dbReference>
<organism evidence="2 3">
    <name type="scientific">Pseudoneurospora amorphoporcata</name>
    <dbReference type="NCBI Taxonomy" id="241081"/>
    <lineage>
        <taxon>Eukaryota</taxon>
        <taxon>Fungi</taxon>
        <taxon>Dikarya</taxon>
        <taxon>Ascomycota</taxon>
        <taxon>Pezizomycotina</taxon>
        <taxon>Sordariomycetes</taxon>
        <taxon>Sordariomycetidae</taxon>
        <taxon>Sordariales</taxon>
        <taxon>Sordariaceae</taxon>
        <taxon>Pseudoneurospora</taxon>
    </lineage>
</organism>
<evidence type="ECO:0000313" key="2">
    <source>
        <dbReference type="EMBL" id="KAK3950586.1"/>
    </source>
</evidence>
<dbReference type="Proteomes" id="UP001303222">
    <property type="component" value="Unassembled WGS sequence"/>
</dbReference>
<dbReference type="EMBL" id="MU859172">
    <property type="protein sequence ID" value="KAK3950586.1"/>
    <property type="molecule type" value="Genomic_DNA"/>
</dbReference>
<evidence type="ECO:0000259" key="1">
    <source>
        <dbReference type="Pfam" id="PF09362"/>
    </source>
</evidence>